<name>A0A0P9HE74_9CHLR</name>
<feature type="non-terminal residue" evidence="1">
    <location>
        <position position="1"/>
    </location>
</feature>
<dbReference type="Proteomes" id="UP000050509">
    <property type="component" value="Unassembled WGS sequence"/>
</dbReference>
<protein>
    <submittedName>
        <fullName evidence="1">Uncharacterized protein</fullName>
    </submittedName>
</protein>
<dbReference type="AlphaFoldDB" id="A0A0P9HE74"/>
<evidence type="ECO:0000313" key="1">
    <source>
        <dbReference type="EMBL" id="KPV53023.1"/>
    </source>
</evidence>
<evidence type="ECO:0000313" key="2">
    <source>
        <dbReference type="Proteomes" id="UP000050509"/>
    </source>
</evidence>
<sequence length="337" mass="36802">AEALPGRLGEWLPGIDITALRQEVIQALAFTGMPEASDAERAAYLRAWQRPPQTREERFLAVAYGAEAFLRWSFAQDALANEHAQLVLEYLVEESRLDARRALWRAENPRGAALADEIAARLRRIEQTVDELQPLNTDEAIARGAAIADAKDRADVFRGLAERASGFRRKHLCEAAIGAMHAIADPLTRCLTACHILPLLPSGLDREAVVRSTLADLRAMGPEAQPFAASSMAQALNDGERAQMRALADTLPEQGSAGVGKVAVLAALIPYADGPERRQIREAARRIARTLSATAQGANGKSLRAEALEYLEQARELTSIHSHGSRKETRTRHTDNV</sequence>
<accession>A0A0P9HE74</accession>
<gene>
    <name evidence="1" type="ORF">SE17_12055</name>
</gene>
<organism evidence="1 2">
    <name type="scientific">Kouleothrix aurantiaca</name>
    <dbReference type="NCBI Taxonomy" id="186479"/>
    <lineage>
        <taxon>Bacteria</taxon>
        <taxon>Bacillati</taxon>
        <taxon>Chloroflexota</taxon>
        <taxon>Chloroflexia</taxon>
        <taxon>Chloroflexales</taxon>
        <taxon>Roseiflexineae</taxon>
        <taxon>Roseiflexaceae</taxon>
        <taxon>Kouleothrix</taxon>
    </lineage>
</organism>
<keyword evidence="2" id="KW-1185">Reference proteome</keyword>
<comment type="caution">
    <text evidence="1">The sequence shown here is derived from an EMBL/GenBank/DDBJ whole genome shotgun (WGS) entry which is preliminary data.</text>
</comment>
<dbReference type="EMBL" id="LJCR01000363">
    <property type="protein sequence ID" value="KPV53023.1"/>
    <property type="molecule type" value="Genomic_DNA"/>
</dbReference>
<dbReference type="PATRIC" id="fig|186479.3.peg.7526"/>
<reference evidence="1 2" key="1">
    <citation type="submission" date="2015-09" db="EMBL/GenBank/DDBJ databases">
        <title>Draft genome sequence of Kouleothrix aurantiaca JCM 19913.</title>
        <authorList>
            <person name="Hemp J."/>
        </authorList>
    </citation>
    <scope>NUCLEOTIDE SEQUENCE [LARGE SCALE GENOMIC DNA]</scope>
    <source>
        <strain evidence="1 2">COM-B</strain>
    </source>
</reference>
<proteinExistence type="predicted"/>